<protein>
    <submittedName>
        <fullName evidence="2">Uncharacterized protein</fullName>
    </submittedName>
</protein>
<dbReference type="AlphaFoldDB" id="A0A9P7VEM0"/>
<evidence type="ECO:0000313" key="2">
    <source>
        <dbReference type="EMBL" id="KAG7439152.1"/>
    </source>
</evidence>
<sequence>MVTCPKCEFGAVVPYTPSVNAIELLQLGASSHDICHASLSDDITNLEEELQTIESLFIQIRDRRDRILKDLGCCKALLAPIRCLPRELLLEIFDLASSDVPDPHHAPWILGQWHSPPSGTLVNFRAAHKCSRVG</sequence>
<reference evidence="2" key="1">
    <citation type="submission" date="2020-11" db="EMBL/GenBank/DDBJ databases">
        <title>Adaptations for nitrogen fixation in a non-lichenized fungal sporocarp promotes dispersal by wood-feeding termites.</title>
        <authorList>
            <consortium name="DOE Joint Genome Institute"/>
            <person name="Koch R.A."/>
            <person name="Yoon G."/>
            <person name="Arayal U."/>
            <person name="Lail K."/>
            <person name="Amirebrahimi M."/>
            <person name="Labutti K."/>
            <person name="Lipzen A."/>
            <person name="Riley R."/>
            <person name="Barry K."/>
            <person name="Henrissat B."/>
            <person name="Grigoriev I.V."/>
            <person name="Herr J.R."/>
            <person name="Aime M.C."/>
        </authorList>
    </citation>
    <scope>NUCLEOTIDE SEQUENCE</scope>
    <source>
        <strain evidence="2">MCA 3950</strain>
    </source>
</reference>
<feature type="coiled-coil region" evidence="1">
    <location>
        <begin position="36"/>
        <end position="63"/>
    </location>
</feature>
<gene>
    <name evidence="2" type="ORF">BT62DRAFT_924882</name>
</gene>
<organism evidence="2 3">
    <name type="scientific">Guyanagaster necrorhizus</name>
    <dbReference type="NCBI Taxonomy" id="856835"/>
    <lineage>
        <taxon>Eukaryota</taxon>
        <taxon>Fungi</taxon>
        <taxon>Dikarya</taxon>
        <taxon>Basidiomycota</taxon>
        <taxon>Agaricomycotina</taxon>
        <taxon>Agaricomycetes</taxon>
        <taxon>Agaricomycetidae</taxon>
        <taxon>Agaricales</taxon>
        <taxon>Marasmiineae</taxon>
        <taxon>Physalacriaceae</taxon>
        <taxon>Guyanagaster</taxon>
    </lineage>
</organism>
<keyword evidence="3" id="KW-1185">Reference proteome</keyword>
<comment type="caution">
    <text evidence="2">The sequence shown here is derived from an EMBL/GenBank/DDBJ whole genome shotgun (WGS) entry which is preliminary data.</text>
</comment>
<dbReference type="Proteomes" id="UP000812287">
    <property type="component" value="Unassembled WGS sequence"/>
</dbReference>
<accession>A0A9P7VEM0</accession>
<keyword evidence="1" id="KW-0175">Coiled coil</keyword>
<dbReference type="OrthoDB" id="2972553at2759"/>
<evidence type="ECO:0000256" key="1">
    <source>
        <dbReference type="SAM" id="Coils"/>
    </source>
</evidence>
<dbReference type="RefSeq" id="XP_043032656.1">
    <property type="nucleotide sequence ID" value="XM_043184673.1"/>
</dbReference>
<dbReference type="EMBL" id="MU250613">
    <property type="protein sequence ID" value="KAG7439152.1"/>
    <property type="molecule type" value="Genomic_DNA"/>
</dbReference>
<name>A0A9P7VEM0_9AGAR</name>
<evidence type="ECO:0000313" key="3">
    <source>
        <dbReference type="Proteomes" id="UP000812287"/>
    </source>
</evidence>
<dbReference type="GeneID" id="66106970"/>
<proteinExistence type="predicted"/>